<dbReference type="Pfam" id="PF10601">
    <property type="entry name" value="zf-LITAF-like"/>
    <property type="match status" value="1"/>
</dbReference>
<evidence type="ECO:0000256" key="1">
    <source>
        <dbReference type="ARBA" id="ARBA00004170"/>
    </source>
</evidence>
<organism evidence="9 10">
    <name type="scientific">Capronia epimyces CBS 606.96</name>
    <dbReference type="NCBI Taxonomy" id="1182542"/>
    <lineage>
        <taxon>Eukaryota</taxon>
        <taxon>Fungi</taxon>
        <taxon>Dikarya</taxon>
        <taxon>Ascomycota</taxon>
        <taxon>Pezizomycotina</taxon>
        <taxon>Eurotiomycetes</taxon>
        <taxon>Chaetothyriomycetidae</taxon>
        <taxon>Chaetothyriales</taxon>
        <taxon>Herpotrichiellaceae</taxon>
        <taxon>Capronia</taxon>
    </lineage>
</organism>
<reference evidence="9 10" key="1">
    <citation type="submission" date="2013-03" db="EMBL/GenBank/DDBJ databases">
        <title>The Genome Sequence of Capronia epimyces CBS 606.96.</title>
        <authorList>
            <consortium name="The Broad Institute Genomics Platform"/>
            <person name="Cuomo C."/>
            <person name="de Hoog S."/>
            <person name="Gorbushina A."/>
            <person name="Walker B."/>
            <person name="Young S.K."/>
            <person name="Zeng Q."/>
            <person name="Gargeya S."/>
            <person name="Fitzgerald M."/>
            <person name="Haas B."/>
            <person name="Abouelleil A."/>
            <person name="Allen A.W."/>
            <person name="Alvarado L."/>
            <person name="Arachchi H.M."/>
            <person name="Berlin A.M."/>
            <person name="Chapman S.B."/>
            <person name="Gainer-Dewar J."/>
            <person name="Goldberg J."/>
            <person name="Griggs A."/>
            <person name="Gujja S."/>
            <person name="Hansen M."/>
            <person name="Howarth C."/>
            <person name="Imamovic A."/>
            <person name="Ireland A."/>
            <person name="Larimer J."/>
            <person name="McCowan C."/>
            <person name="Murphy C."/>
            <person name="Pearson M."/>
            <person name="Poon T.W."/>
            <person name="Priest M."/>
            <person name="Roberts A."/>
            <person name="Saif S."/>
            <person name="Shea T."/>
            <person name="Sisk P."/>
            <person name="Sykes S."/>
            <person name="Wortman J."/>
            <person name="Nusbaum C."/>
            <person name="Birren B."/>
        </authorList>
    </citation>
    <scope>NUCLEOTIDE SEQUENCE [LARGE SCALE GENOMIC DNA]</scope>
    <source>
        <strain evidence="9 10">CBS 606.96</strain>
    </source>
</reference>
<dbReference type="PANTHER" id="PTHR23292">
    <property type="entry name" value="LIPOPOLYSACCHARIDE-INDUCED TUMOR NECROSIS FACTOR-ALPHA FACTOR"/>
    <property type="match status" value="1"/>
</dbReference>
<feature type="region of interest" description="Disordered" evidence="6">
    <location>
        <begin position="1"/>
        <end position="72"/>
    </location>
</feature>
<feature type="compositionally biased region" description="Polar residues" evidence="6">
    <location>
        <begin position="27"/>
        <end position="47"/>
    </location>
</feature>
<proteinExistence type="inferred from homology"/>
<dbReference type="AlphaFoldDB" id="W9YFL2"/>
<keyword evidence="7" id="KW-0812">Transmembrane</keyword>
<dbReference type="GO" id="GO:0008270">
    <property type="term" value="F:zinc ion binding"/>
    <property type="evidence" value="ECO:0007669"/>
    <property type="project" value="TreeGrafter"/>
</dbReference>
<name>W9YFL2_9EURO</name>
<dbReference type="GO" id="GO:0016020">
    <property type="term" value="C:membrane"/>
    <property type="evidence" value="ECO:0007669"/>
    <property type="project" value="UniProtKB-SubCell"/>
</dbReference>
<comment type="subcellular location">
    <subcellularLocation>
        <location evidence="1">Membrane</location>
        <topology evidence="1">Peripheral membrane protein</topology>
    </subcellularLocation>
</comment>
<dbReference type="Proteomes" id="UP000019478">
    <property type="component" value="Unassembled WGS sequence"/>
</dbReference>
<evidence type="ECO:0000313" key="9">
    <source>
        <dbReference type="EMBL" id="EXJ91677.1"/>
    </source>
</evidence>
<evidence type="ECO:0000256" key="5">
    <source>
        <dbReference type="ARBA" id="ARBA00023136"/>
    </source>
</evidence>
<keyword evidence="4" id="KW-0862">Zinc</keyword>
<comment type="caution">
    <text evidence="9">The sequence shown here is derived from an EMBL/GenBank/DDBJ whole genome shotgun (WGS) entry which is preliminary data.</text>
</comment>
<dbReference type="HOGENOM" id="CLU_095549_1_2_1"/>
<dbReference type="InterPro" id="IPR037519">
    <property type="entry name" value="LITAF_fam"/>
</dbReference>
<dbReference type="OrthoDB" id="5599753at2759"/>
<dbReference type="STRING" id="1182542.W9YFL2"/>
<keyword evidence="5 7" id="KW-0472">Membrane</keyword>
<evidence type="ECO:0000259" key="8">
    <source>
        <dbReference type="PROSITE" id="PS51837"/>
    </source>
</evidence>
<protein>
    <recommendedName>
        <fullName evidence="8">LITAF domain-containing protein</fullName>
    </recommendedName>
</protein>
<feature type="transmembrane region" description="Helical" evidence="7">
    <location>
        <begin position="115"/>
        <end position="134"/>
    </location>
</feature>
<evidence type="ECO:0000256" key="3">
    <source>
        <dbReference type="ARBA" id="ARBA00022723"/>
    </source>
</evidence>
<keyword evidence="7" id="KW-1133">Transmembrane helix</keyword>
<dbReference type="PROSITE" id="PS51837">
    <property type="entry name" value="LITAF"/>
    <property type="match status" value="1"/>
</dbReference>
<sequence length="167" mass="18009">MNPMYEKSPGGEPRVNEVLMPGDLCSHTPQNGAGYQQSVAPPSNGNYAPTAPEYSDKPYANHSGLPAQPQRQASSQYRQAVAIPNLGMSPAPVDCPCCGQRCMTNVSYHSGNTTHVWAVMTCCLTGLFCFVPYLMNSLKDVQHRCGNCGVLLATWHKSGAVDVHMHA</sequence>
<evidence type="ECO:0000313" key="10">
    <source>
        <dbReference type="Proteomes" id="UP000019478"/>
    </source>
</evidence>
<keyword evidence="3" id="KW-0479">Metal-binding</keyword>
<dbReference type="InterPro" id="IPR006629">
    <property type="entry name" value="LITAF"/>
</dbReference>
<accession>W9YFL2</accession>
<evidence type="ECO:0000256" key="4">
    <source>
        <dbReference type="ARBA" id="ARBA00022833"/>
    </source>
</evidence>
<dbReference type="eggNOG" id="ENOG502S7BR">
    <property type="taxonomic scope" value="Eukaryota"/>
</dbReference>
<dbReference type="GeneID" id="19164367"/>
<keyword evidence="10" id="KW-1185">Reference proteome</keyword>
<dbReference type="EMBL" id="AMGY01000001">
    <property type="protein sequence ID" value="EXJ91677.1"/>
    <property type="molecule type" value="Genomic_DNA"/>
</dbReference>
<evidence type="ECO:0000256" key="7">
    <source>
        <dbReference type="SAM" id="Phobius"/>
    </source>
</evidence>
<evidence type="ECO:0000256" key="6">
    <source>
        <dbReference type="SAM" id="MobiDB-lite"/>
    </source>
</evidence>
<feature type="domain" description="LITAF" evidence="8">
    <location>
        <begin position="75"/>
        <end position="157"/>
    </location>
</feature>
<dbReference type="PANTHER" id="PTHR23292:SF6">
    <property type="entry name" value="FI16602P1-RELATED"/>
    <property type="match status" value="1"/>
</dbReference>
<gene>
    <name evidence="9" type="ORF">A1O3_00227</name>
</gene>
<dbReference type="RefSeq" id="XP_007728567.1">
    <property type="nucleotide sequence ID" value="XM_007730377.1"/>
</dbReference>
<dbReference type="SMART" id="SM00714">
    <property type="entry name" value="LITAF"/>
    <property type="match status" value="1"/>
</dbReference>
<evidence type="ECO:0000256" key="2">
    <source>
        <dbReference type="ARBA" id="ARBA00005975"/>
    </source>
</evidence>
<comment type="similarity">
    <text evidence="2">Belongs to the CDIP1/LITAF family.</text>
</comment>